<reference evidence="3 4" key="1">
    <citation type="journal article" date="2018" name="Sci. Rep.">
        <title>Raphidocelis subcapitata (=Pseudokirchneriella subcapitata) provides an insight into genome evolution and environmental adaptations in the Sphaeropleales.</title>
        <authorList>
            <person name="Suzuki S."/>
            <person name="Yamaguchi H."/>
            <person name="Nakajima N."/>
            <person name="Kawachi M."/>
        </authorList>
    </citation>
    <scope>NUCLEOTIDE SEQUENCE [LARGE SCALE GENOMIC DNA]</scope>
    <source>
        <strain evidence="3 4">NIES-35</strain>
    </source>
</reference>
<dbReference type="AlphaFoldDB" id="A0A2V0NQF6"/>
<organism evidence="3 4">
    <name type="scientific">Raphidocelis subcapitata</name>
    <dbReference type="NCBI Taxonomy" id="307507"/>
    <lineage>
        <taxon>Eukaryota</taxon>
        <taxon>Viridiplantae</taxon>
        <taxon>Chlorophyta</taxon>
        <taxon>core chlorophytes</taxon>
        <taxon>Chlorophyceae</taxon>
        <taxon>CS clade</taxon>
        <taxon>Sphaeropleales</taxon>
        <taxon>Selenastraceae</taxon>
        <taxon>Raphidocelis</taxon>
    </lineage>
</organism>
<keyword evidence="2" id="KW-0472">Membrane</keyword>
<evidence type="ECO:0000256" key="1">
    <source>
        <dbReference type="SAM" id="MobiDB-lite"/>
    </source>
</evidence>
<dbReference type="PANTHER" id="PTHR13146">
    <property type="match status" value="1"/>
</dbReference>
<feature type="transmembrane region" description="Helical" evidence="2">
    <location>
        <begin position="344"/>
        <end position="364"/>
    </location>
</feature>
<feature type="compositionally biased region" description="Low complexity" evidence="1">
    <location>
        <begin position="665"/>
        <end position="682"/>
    </location>
</feature>
<feature type="transmembrane region" description="Helical" evidence="2">
    <location>
        <begin position="93"/>
        <end position="113"/>
    </location>
</feature>
<proteinExistence type="predicted"/>
<feature type="transmembrane region" description="Helical" evidence="2">
    <location>
        <begin position="165"/>
        <end position="190"/>
    </location>
</feature>
<dbReference type="GO" id="GO:0016020">
    <property type="term" value="C:membrane"/>
    <property type="evidence" value="ECO:0007669"/>
    <property type="project" value="TreeGrafter"/>
</dbReference>
<evidence type="ECO:0000256" key="2">
    <source>
        <dbReference type="SAM" id="Phobius"/>
    </source>
</evidence>
<dbReference type="InParanoid" id="A0A2V0NQF6"/>
<dbReference type="SUPFAM" id="SSF103481">
    <property type="entry name" value="Multidrug resistance efflux transporter EmrE"/>
    <property type="match status" value="1"/>
</dbReference>
<keyword evidence="2" id="KW-0812">Transmembrane</keyword>
<evidence type="ECO:0000313" key="4">
    <source>
        <dbReference type="Proteomes" id="UP000247498"/>
    </source>
</evidence>
<dbReference type="OrthoDB" id="29773at2759"/>
<keyword evidence="2" id="KW-1133">Transmembrane helix</keyword>
<name>A0A2V0NQF6_9CHLO</name>
<feature type="compositionally biased region" description="Gly residues" evidence="1">
    <location>
        <begin position="653"/>
        <end position="664"/>
    </location>
</feature>
<keyword evidence="4" id="KW-1185">Reference proteome</keyword>
<feature type="transmembrane region" description="Helical" evidence="2">
    <location>
        <begin position="196"/>
        <end position="213"/>
    </location>
</feature>
<dbReference type="PANTHER" id="PTHR13146:SF3">
    <property type="entry name" value="EAMA DOMAIN-CONTAINING PROTEIN"/>
    <property type="match status" value="1"/>
</dbReference>
<dbReference type="EMBL" id="BDRX01000002">
    <property type="protein sequence ID" value="GBF87773.1"/>
    <property type="molecule type" value="Genomic_DNA"/>
</dbReference>
<feature type="transmembrane region" description="Helical" evidence="2">
    <location>
        <begin position="55"/>
        <end position="73"/>
    </location>
</feature>
<feature type="compositionally biased region" description="Polar residues" evidence="1">
    <location>
        <begin position="583"/>
        <end position="593"/>
    </location>
</feature>
<protein>
    <recommendedName>
        <fullName evidence="5">EamA domain-containing protein</fullName>
    </recommendedName>
</protein>
<sequence length="697" mass="71319">MQSEQWQPPWQQQQWRLQQHAHSQVQAWRDDASLDGYALAPLRPASGPSPAARRGAITGLLCAGVAIATLTKIAYQTESVGRDGVAHAFQKPWFVVLIMFLGMALCLPAALLMHVVRCMRPRGGVPNSSSRLYEPLLDAEEYAYAPSVAPSLMQTWRQFTIESQLLHLMLPALFDLVGSALLNIGLVFVSASATQMLRQSLLLFATLLAVLAYKKPLNRLHAAGLLGCLAGLGAVAAACLVSGFGGRWDAGPAPGAPNPLAGGAAAAPGFGRGGGGGGGGGAPAPAMGPSSHEAVWVVEDARQMGLGIGLVVASQALQALQLWVDREARWREERTQRLSPLGVVGCEGVIGVALTAFVALPLLAHGPGREGFGLREDTVDSLLCIWHSRMLQVLLIAQLVSMQLYNGCMIFMSGELDMTRTTLLQAARTAFVWAANLALHAFAPGRLGEPLEPWSALQAAGFLAAAAGAMVYARGDQERTRMSMQLEAALIMLDQPPRAPSSAAGSAASGPTWRGASATAAAAANADRIRGSYWGGTGPGGAPAAPAAPILMSSAAAYSDFDVGSIGRSMLQGAPASLGGAHSSLTTPRSGSFSARRPRGGPGGGGGGGGGGGLGGHGGGDSGSDASPRLARTPRVSSGPRAPAAPPGSAPRSGGGRPAGGVGWDDGAASSGGDASPLGASPRPAPQWPRSSLPRPR</sequence>
<accession>A0A2V0NQF6</accession>
<feature type="transmembrane region" description="Helical" evidence="2">
    <location>
        <begin position="225"/>
        <end position="245"/>
    </location>
</feature>
<gene>
    <name evidence="3" type="ORF">Rsub_00484</name>
</gene>
<feature type="region of interest" description="Disordered" evidence="1">
    <location>
        <begin position="575"/>
        <end position="697"/>
    </location>
</feature>
<evidence type="ECO:0008006" key="5">
    <source>
        <dbReference type="Google" id="ProtNLM"/>
    </source>
</evidence>
<evidence type="ECO:0000313" key="3">
    <source>
        <dbReference type="EMBL" id="GBF87773.1"/>
    </source>
</evidence>
<dbReference type="Proteomes" id="UP000247498">
    <property type="component" value="Unassembled WGS sequence"/>
</dbReference>
<dbReference type="InterPro" id="IPR037185">
    <property type="entry name" value="EmrE-like"/>
</dbReference>
<feature type="compositionally biased region" description="Gly residues" evidence="1">
    <location>
        <begin position="600"/>
        <end position="622"/>
    </location>
</feature>
<comment type="caution">
    <text evidence="3">The sequence shown here is derived from an EMBL/GenBank/DDBJ whole genome shotgun (WGS) entry which is preliminary data.</text>
</comment>